<keyword evidence="2" id="KW-1185">Reference proteome</keyword>
<proteinExistence type="predicted"/>
<dbReference type="Proteomes" id="UP000014461">
    <property type="component" value="Unassembled WGS sequence"/>
</dbReference>
<gene>
    <name evidence="1" type="ORF">AALB_0518</name>
</gene>
<dbReference type="AlphaFoldDB" id="R9PGS7"/>
<organism evidence="1 2">
    <name type="scientific">Agarivorans albus MKT 106</name>
    <dbReference type="NCBI Taxonomy" id="1331007"/>
    <lineage>
        <taxon>Bacteria</taxon>
        <taxon>Pseudomonadati</taxon>
        <taxon>Pseudomonadota</taxon>
        <taxon>Gammaproteobacteria</taxon>
        <taxon>Alteromonadales</taxon>
        <taxon>Alteromonadaceae</taxon>
        <taxon>Agarivorans</taxon>
    </lineage>
</organism>
<sequence length="37" mass="4288">MLIEKLCLFLEYFCCVISDHLVWLVLEKSTSQQNAGL</sequence>
<accession>R9PGS7</accession>
<name>R9PGS7_AGAAL</name>
<evidence type="ECO:0000313" key="2">
    <source>
        <dbReference type="Proteomes" id="UP000014461"/>
    </source>
</evidence>
<protein>
    <submittedName>
        <fullName evidence="1">Uncharacterized protein</fullName>
    </submittedName>
</protein>
<evidence type="ECO:0000313" key="1">
    <source>
        <dbReference type="EMBL" id="GAD00438.1"/>
    </source>
</evidence>
<dbReference type="EMBL" id="BARX01000002">
    <property type="protein sequence ID" value="GAD00438.1"/>
    <property type="molecule type" value="Genomic_DNA"/>
</dbReference>
<comment type="caution">
    <text evidence="1">The sequence shown here is derived from an EMBL/GenBank/DDBJ whole genome shotgun (WGS) entry which is preliminary data.</text>
</comment>
<reference evidence="1" key="1">
    <citation type="journal article" date="2013" name="Genome Announc.">
        <title>Draft Genome Sequence of Agarivorans albus Strain MKT 106T, an Agarolytic Marine Bacterium.</title>
        <authorList>
            <person name="Yasuike M."/>
            <person name="Nakamura Y."/>
            <person name="Kai W."/>
            <person name="Fujiwara A."/>
            <person name="Fukui Y."/>
            <person name="Satomi M."/>
            <person name="Sano M."/>
        </authorList>
    </citation>
    <scope>NUCLEOTIDE SEQUENCE [LARGE SCALE GENOMIC DNA]</scope>
</reference>